<dbReference type="EMBL" id="FOCF01000010">
    <property type="protein sequence ID" value="SEN69575.1"/>
    <property type="molecule type" value="Genomic_DNA"/>
</dbReference>
<evidence type="ECO:0000313" key="2">
    <source>
        <dbReference type="Proteomes" id="UP000199206"/>
    </source>
</evidence>
<sequence>MVMLYDYLDRRVSELDDDDIFVLSAVRTWVFAARNGFCVQARLRSGFTKRHIAETLLPFLCAMALLDRHGYGTMRFAEVCYPNLSDDEARVLNLFAAARIDNPRLIRIAVGLVSDDMAVQLADATAEVGRALCLRSS</sequence>
<dbReference type="Proteomes" id="UP000199206">
    <property type="component" value="Unassembled WGS sequence"/>
</dbReference>
<gene>
    <name evidence="1" type="ORF">SAMN05192583_3339</name>
</gene>
<evidence type="ECO:0000313" key="1">
    <source>
        <dbReference type="EMBL" id="SEN69575.1"/>
    </source>
</evidence>
<accession>A0A1H8IN95</accession>
<keyword evidence="2" id="KW-1185">Reference proteome</keyword>
<reference evidence="2" key="1">
    <citation type="submission" date="2016-10" db="EMBL/GenBank/DDBJ databases">
        <authorList>
            <person name="Varghese N."/>
            <person name="Submissions S."/>
        </authorList>
    </citation>
    <scope>NUCLEOTIDE SEQUENCE [LARGE SCALE GENOMIC DNA]</scope>
    <source>
        <strain evidence="2">S6-262</strain>
    </source>
</reference>
<protein>
    <submittedName>
        <fullName evidence="1">Uncharacterized protein</fullName>
    </submittedName>
</protein>
<name>A0A1H8IN95_9SPHN</name>
<organism evidence="1 2">
    <name type="scientific">Sphingomonas gellani</name>
    <dbReference type="NCBI Taxonomy" id="1166340"/>
    <lineage>
        <taxon>Bacteria</taxon>
        <taxon>Pseudomonadati</taxon>
        <taxon>Pseudomonadota</taxon>
        <taxon>Alphaproteobacteria</taxon>
        <taxon>Sphingomonadales</taxon>
        <taxon>Sphingomonadaceae</taxon>
        <taxon>Sphingomonas</taxon>
    </lineage>
</organism>
<dbReference type="STRING" id="1166340.SAMN05192583_3339"/>
<dbReference type="AlphaFoldDB" id="A0A1H8IN95"/>
<proteinExistence type="predicted"/>